<comment type="caution">
    <text evidence="4">The sequence shown here is derived from an EMBL/GenBank/DDBJ whole genome shotgun (WGS) entry which is preliminary data.</text>
</comment>
<dbReference type="Gene3D" id="3.40.50.720">
    <property type="entry name" value="NAD(P)-binding Rossmann-like Domain"/>
    <property type="match status" value="2"/>
</dbReference>
<dbReference type="AlphaFoldDB" id="A0A6L5R456"/>
<dbReference type="CDD" id="cd05300">
    <property type="entry name" value="2-Hacid_dh_1"/>
    <property type="match status" value="1"/>
</dbReference>
<keyword evidence="1" id="KW-0560">Oxidoreductase</keyword>
<protein>
    <recommendedName>
        <fullName evidence="3">D-isomer specific 2-hydroxyacid dehydrogenase NAD-binding domain-containing protein</fullName>
    </recommendedName>
</protein>
<organism evidence="4 5">
    <name type="scientific">Agromyces kandeliae</name>
    <dbReference type="NCBI Taxonomy" id="2666141"/>
    <lineage>
        <taxon>Bacteria</taxon>
        <taxon>Bacillati</taxon>
        <taxon>Actinomycetota</taxon>
        <taxon>Actinomycetes</taxon>
        <taxon>Micrococcales</taxon>
        <taxon>Microbacteriaceae</taxon>
        <taxon>Agromyces</taxon>
    </lineage>
</organism>
<dbReference type="RefSeq" id="WP_154347323.1">
    <property type="nucleotide sequence ID" value="NZ_WKJD01000018.1"/>
</dbReference>
<sequence>MTQTYLCTLPLPEEWFGELRRRLPDVEIHRASVDRPPEPDVLARVDFLHTSEWFPDRADAPALRCIQLDTSGVDHVRSTSLWDTTIPITTLGGIAPVPMAEYAMMAILELAHRMPLIERHRAERSWPSNAERLANLTPVDLPGATVGVVGYGRIGREISRLAGAFGMNVLGVSRSGRAGAGGDKFDTGRSTAGEDRAELFPVSELDEVLRRSDVLVVVVPLTESTRGLIGAGQLDQLRPGSFVVNIARGGIVDEAALLDRLRDGRVGGVALDVFDDEPLPPDSPWWSESGALITPHVAGLAPQYHAQTLDLVVENLTRLAEDRPLVNEVDRVAGY</sequence>
<dbReference type="PANTHER" id="PTHR43333:SF1">
    <property type="entry name" value="D-ISOMER SPECIFIC 2-HYDROXYACID DEHYDROGENASE NAD-BINDING DOMAIN-CONTAINING PROTEIN"/>
    <property type="match status" value="1"/>
</dbReference>
<dbReference type="PANTHER" id="PTHR43333">
    <property type="entry name" value="2-HACID_DH_C DOMAIN-CONTAINING PROTEIN"/>
    <property type="match status" value="1"/>
</dbReference>
<evidence type="ECO:0000256" key="2">
    <source>
        <dbReference type="ARBA" id="ARBA00023027"/>
    </source>
</evidence>
<dbReference type="GO" id="GO:0051287">
    <property type="term" value="F:NAD binding"/>
    <property type="evidence" value="ECO:0007669"/>
    <property type="project" value="InterPro"/>
</dbReference>
<dbReference type="InterPro" id="IPR029753">
    <property type="entry name" value="D-isomer_DH_CS"/>
</dbReference>
<name>A0A6L5R456_9MICO</name>
<gene>
    <name evidence="4" type="ORF">GJR97_13605</name>
</gene>
<dbReference type="SUPFAM" id="SSF51735">
    <property type="entry name" value="NAD(P)-binding Rossmann-fold domains"/>
    <property type="match status" value="1"/>
</dbReference>
<dbReference type="PROSITE" id="PS00671">
    <property type="entry name" value="D_2_HYDROXYACID_DH_3"/>
    <property type="match status" value="1"/>
</dbReference>
<evidence type="ECO:0000256" key="1">
    <source>
        <dbReference type="ARBA" id="ARBA00023002"/>
    </source>
</evidence>
<proteinExistence type="predicted"/>
<evidence type="ECO:0000259" key="3">
    <source>
        <dbReference type="Pfam" id="PF02826"/>
    </source>
</evidence>
<evidence type="ECO:0000313" key="4">
    <source>
        <dbReference type="EMBL" id="MRX44759.1"/>
    </source>
</evidence>
<dbReference type="EMBL" id="WKJD01000018">
    <property type="protein sequence ID" value="MRX44759.1"/>
    <property type="molecule type" value="Genomic_DNA"/>
</dbReference>
<accession>A0A6L5R456</accession>
<keyword evidence="5" id="KW-1185">Reference proteome</keyword>
<dbReference type="SUPFAM" id="SSF52283">
    <property type="entry name" value="Formate/glycerate dehydrogenase catalytic domain-like"/>
    <property type="match status" value="1"/>
</dbReference>
<dbReference type="InterPro" id="IPR036291">
    <property type="entry name" value="NAD(P)-bd_dom_sf"/>
</dbReference>
<dbReference type="Proteomes" id="UP000476511">
    <property type="component" value="Unassembled WGS sequence"/>
</dbReference>
<evidence type="ECO:0000313" key="5">
    <source>
        <dbReference type="Proteomes" id="UP000476511"/>
    </source>
</evidence>
<dbReference type="GO" id="GO:0016616">
    <property type="term" value="F:oxidoreductase activity, acting on the CH-OH group of donors, NAD or NADP as acceptor"/>
    <property type="evidence" value="ECO:0007669"/>
    <property type="project" value="UniProtKB-ARBA"/>
</dbReference>
<keyword evidence="2" id="KW-0520">NAD</keyword>
<dbReference type="Pfam" id="PF02826">
    <property type="entry name" value="2-Hacid_dh_C"/>
    <property type="match status" value="1"/>
</dbReference>
<reference evidence="4 5" key="1">
    <citation type="submission" date="2019-11" db="EMBL/GenBank/DDBJ databases">
        <title>Agromyces kandeliae sp. nov., isolated from mangrove soil.</title>
        <authorList>
            <person name="Wang R."/>
        </authorList>
    </citation>
    <scope>NUCLEOTIDE SEQUENCE [LARGE SCALE GENOMIC DNA]</scope>
    <source>
        <strain evidence="4 5">Q22</strain>
    </source>
</reference>
<feature type="domain" description="D-isomer specific 2-hydroxyacid dehydrogenase NAD-binding" evidence="3">
    <location>
        <begin position="104"/>
        <end position="298"/>
    </location>
</feature>
<dbReference type="InterPro" id="IPR006140">
    <property type="entry name" value="D-isomer_DH_NAD-bd"/>
</dbReference>